<dbReference type="Pfam" id="PF00459">
    <property type="entry name" value="Inositol_P"/>
    <property type="match status" value="1"/>
</dbReference>
<dbReference type="PRINTS" id="PR00377">
    <property type="entry name" value="IMPHPHTASES"/>
</dbReference>
<evidence type="ECO:0000313" key="3">
    <source>
        <dbReference type="Proteomes" id="UP000297475"/>
    </source>
</evidence>
<dbReference type="GO" id="GO:0008934">
    <property type="term" value="F:inositol monophosphate 1-phosphatase activity"/>
    <property type="evidence" value="ECO:0007669"/>
    <property type="project" value="TreeGrafter"/>
</dbReference>
<evidence type="ECO:0008006" key="4">
    <source>
        <dbReference type="Google" id="ProtNLM"/>
    </source>
</evidence>
<dbReference type="OrthoDB" id="9785695at2"/>
<dbReference type="PANTHER" id="PTHR20854:SF4">
    <property type="entry name" value="INOSITOL-1-MONOPHOSPHATASE-RELATED"/>
    <property type="match status" value="1"/>
</dbReference>
<comment type="similarity">
    <text evidence="1">Belongs to the inositol monophosphatase superfamily.</text>
</comment>
<keyword evidence="3" id="KW-1185">Reference proteome</keyword>
<evidence type="ECO:0000256" key="1">
    <source>
        <dbReference type="ARBA" id="ARBA00009759"/>
    </source>
</evidence>
<organism evidence="2 3">
    <name type="scientific">Natronospirillum operosum</name>
    <dbReference type="NCBI Taxonomy" id="2759953"/>
    <lineage>
        <taxon>Bacteria</taxon>
        <taxon>Pseudomonadati</taxon>
        <taxon>Pseudomonadota</taxon>
        <taxon>Gammaproteobacteria</taxon>
        <taxon>Oceanospirillales</taxon>
        <taxon>Natronospirillaceae</taxon>
        <taxon>Natronospirillum</taxon>
    </lineage>
</organism>
<evidence type="ECO:0000313" key="2">
    <source>
        <dbReference type="EMBL" id="TGG90404.1"/>
    </source>
</evidence>
<dbReference type="Gene3D" id="3.30.540.10">
    <property type="entry name" value="Fructose-1,6-Bisphosphatase, subunit A, domain 1"/>
    <property type="match status" value="1"/>
</dbReference>
<dbReference type="GO" id="GO:0006020">
    <property type="term" value="P:inositol metabolic process"/>
    <property type="evidence" value="ECO:0007669"/>
    <property type="project" value="TreeGrafter"/>
</dbReference>
<sequence length="252" mass="27094">MHPTLTIALRAAHAAAEKLIYTREHWGRLVEEAGTDASVDQLVTGASRRIHNTLRKSHPDQIFECTREGRYEPEKRQADVSWHAEVLLGENNFRHGLAECGVMVSQWQKGRIEHLTLVFPFLSLEVVASRGRGIQVSGRRVRTGKADRLPGVLLGSHPAVGDACFRLVTAGADLRVSGCALLDLTRVAAGQLDLAVHGRVAAGELAAAQLMATESGAVTGDLSGAPLDSRTQSVVCANPRLFKAAVSALRQT</sequence>
<gene>
    <name evidence="2" type="ORF">E4656_18570</name>
</gene>
<dbReference type="EMBL" id="SRMF01000013">
    <property type="protein sequence ID" value="TGG90404.1"/>
    <property type="molecule type" value="Genomic_DNA"/>
</dbReference>
<dbReference type="SUPFAM" id="SSF56655">
    <property type="entry name" value="Carbohydrate phosphatase"/>
    <property type="match status" value="1"/>
</dbReference>
<dbReference type="Proteomes" id="UP000297475">
    <property type="component" value="Unassembled WGS sequence"/>
</dbReference>
<proteinExistence type="inferred from homology"/>
<accession>A0A4Z0WAP8</accession>
<dbReference type="RefSeq" id="WP_135484819.1">
    <property type="nucleotide sequence ID" value="NZ_SRMF01000013.1"/>
</dbReference>
<dbReference type="GO" id="GO:0007165">
    <property type="term" value="P:signal transduction"/>
    <property type="evidence" value="ECO:0007669"/>
    <property type="project" value="TreeGrafter"/>
</dbReference>
<dbReference type="InterPro" id="IPR000760">
    <property type="entry name" value="Inositol_monophosphatase-like"/>
</dbReference>
<reference evidence="2 3" key="1">
    <citation type="submission" date="2019-04" db="EMBL/GenBank/DDBJ databases">
        <title>Natronospirillum operosus gen. nov., sp. nov., a haloalkaliphilic satellite isolated from decaying biomass of laboratory culture of cyanobacterium Geitlerinema sp. and proposal of Natronospirillaceae fam. nov. and Saccharospirillaceae fam. nov.</title>
        <authorList>
            <person name="Kevbrin V."/>
            <person name="Boltyanskaya Y."/>
            <person name="Koziaeva V."/>
            <person name="Grouzdev D.S."/>
            <person name="Park M."/>
            <person name="Cho J."/>
        </authorList>
    </citation>
    <scope>NUCLEOTIDE SEQUENCE [LARGE SCALE GENOMIC DNA]</scope>
    <source>
        <strain evidence="2 3">G-116</strain>
    </source>
</reference>
<name>A0A4Z0WAP8_9GAMM</name>
<dbReference type="PANTHER" id="PTHR20854">
    <property type="entry name" value="INOSITOL MONOPHOSPHATASE"/>
    <property type="match status" value="1"/>
</dbReference>
<dbReference type="Gene3D" id="3.40.190.80">
    <property type="match status" value="1"/>
</dbReference>
<protein>
    <recommendedName>
        <fullName evidence="4">Inositol monophosphatase</fullName>
    </recommendedName>
</protein>
<comment type="caution">
    <text evidence="2">The sequence shown here is derived from an EMBL/GenBank/DDBJ whole genome shotgun (WGS) entry which is preliminary data.</text>
</comment>
<dbReference type="AlphaFoldDB" id="A0A4Z0WAP8"/>